<evidence type="ECO:0000256" key="2">
    <source>
        <dbReference type="ARBA" id="ARBA00008263"/>
    </source>
</evidence>
<evidence type="ECO:0000256" key="6">
    <source>
        <dbReference type="ARBA" id="ARBA00023235"/>
    </source>
</evidence>
<dbReference type="PANTHER" id="PTHR43493">
    <property type="entry name" value="DNA GYRASE/TOPOISOMERASE SUBUNIT A"/>
    <property type="match status" value="1"/>
</dbReference>
<dbReference type="SUPFAM" id="SSF101904">
    <property type="entry name" value="GyrA/ParC C-terminal domain-like"/>
    <property type="match status" value="1"/>
</dbReference>
<keyword evidence="6 7" id="KW-0413">Isomerase</keyword>
<dbReference type="InterPro" id="IPR050220">
    <property type="entry name" value="Type_II_DNA_Topoisomerases"/>
</dbReference>
<keyword evidence="10" id="KW-1185">Reference proteome</keyword>
<dbReference type="InterPro" id="IPR002205">
    <property type="entry name" value="Topo_IIA_dom_A"/>
</dbReference>
<dbReference type="Gene3D" id="2.120.10.90">
    <property type="entry name" value="DNA gyrase/topoisomerase IV, subunit A, C-terminal"/>
    <property type="match status" value="1"/>
</dbReference>
<dbReference type="Proteomes" id="UP000628463">
    <property type="component" value="Unassembled WGS sequence"/>
</dbReference>
<keyword evidence="4 7" id="KW-0799">Topoisomerase</keyword>
<dbReference type="EMBL" id="JACOPD010000006">
    <property type="protein sequence ID" value="MBC5681267.1"/>
    <property type="molecule type" value="Genomic_DNA"/>
</dbReference>
<dbReference type="InterPro" id="IPR035516">
    <property type="entry name" value="Gyrase/topoIV_suA_C"/>
</dbReference>
<dbReference type="CDD" id="cd00187">
    <property type="entry name" value="TOP4c"/>
    <property type="match status" value="1"/>
</dbReference>
<gene>
    <name evidence="9" type="ORF">H8S01_09865</name>
</gene>
<dbReference type="SUPFAM" id="SSF56719">
    <property type="entry name" value="Type II DNA topoisomerase"/>
    <property type="match status" value="1"/>
</dbReference>
<proteinExistence type="inferred from homology"/>
<organism evidence="9 10">
    <name type="scientific">Lachnospira hominis</name>
    <name type="common">ex Liu et al. 2021</name>
    <dbReference type="NCBI Taxonomy" id="2763051"/>
    <lineage>
        <taxon>Bacteria</taxon>
        <taxon>Bacillati</taxon>
        <taxon>Bacillota</taxon>
        <taxon>Clostridia</taxon>
        <taxon>Lachnospirales</taxon>
        <taxon>Lachnospiraceae</taxon>
        <taxon>Lachnospira</taxon>
    </lineage>
</organism>
<dbReference type="SMART" id="SM00434">
    <property type="entry name" value="TOP4c"/>
    <property type="match status" value="1"/>
</dbReference>
<dbReference type="NCBIfam" id="NF004044">
    <property type="entry name" value="PRK05561.1"/>
    <property type="match status" value="1"/>
</dbReference>
<dbReference type="EC" id="5.6.2.2" evidence="3"/>
<dbReference type="PROSITE" id="PS52040">
    <property type="entry name" value="TOPO_IIA"/>
    <property type="match status" value="1"/>
</dbReference>
<dbReference type="PANTHER" id="PTHR43493:SF5">
    <property type="entry name" value="DNA GYRASE SUBUNIT A, CHLOROPLASTIC_MITOCHONDRIAL"/>
    <property type="match status" value="1"/>
</dbReference>
<keyword evidence="5 7" id="KW-0238">DNA-binding</keyword>
<evidence type="ECO:0000256" key="7">
    <source>
        <dbReference type="PROSITE-ProRule" id="PRU01384"/>
    </source>
</evidence>
<sequence length="770" mass="86783">MAENIVKTEYSELMQKSYIDYSMSVITARALPDVRDGLKPVQRRVLYAMDQLGLNYDKPHRKSARIVGDAMGKYHPHGDSSIYETLVVMSQDFKKGMALVDGHGNFGSIEGDGAAAMRYTEAKLKKFTQDVYLADLDKDVVDFIPNFDETEKEPAVLPVRVPNLLVNGADGIAVGMTTNIPTHNLGEVIDAVCAYMDNVNITTQELMQYCPGPDFPTGGLVVNKSELPAIYETGTGKIKLRGKVVFEPAQKRGEKDKLVITEIPYTMIGANIGKFISDVVELIESKKATDIVDISNESSKEGIRIVLELKKNADVENLKNLLYKKTKLEDTFGVNMLAIVDGRPETLGIKKIIEHHINFQYEIATRKYTTLLNKELANKEIKEGLIRACDIIDLIIEILRGSTNLKMAKECLMTGNAEGIKFKSEASKKQASQLDFTERQASAILEMRLYKLIGLEILALQKEYDEACKKIARYEKILGSRKEMAKVIKEDLMKIKKEYSVGRRTVIEDGKEAVFIEKKIPEQEVMFIMDRFGYAKTIDMAAYERNKEAVHNEYKYIFSCMNTDKICIFTDNGMLHQIKVKDIPFSTKFRDKGTPIDNLGNYDSSGERIIYLCASERIRQKRLLFVTKLGMMKLVDTSEFDVMKKTVASTKLTDGDELIGIYETDARTEVLSKFNYDGTVGEEEVVSSDQNIILQTANGVFLKFPLTDVPQKKKNAVGVRGIKLGSDDYIEDVYILTNGDELSMDYKGKMLDFGKMKMAHRDTKGTKVRR</sequence>
<dbReference type="InterPro" id="IPR013760">
    <property type="entry name" value="Topo_IIA-like_dom_sf"/>
</dbReference>
<reference evidence="9 10" key="1">
    <citation type="submission" date="2020-08" db="EMBL/GenBank/DDBJ databases">
        <title>Genome public.</title>
        <authorList>
            <person name="Liu C."/>
            <person name="Sun Q."/>
        </authorList>
    </citation>
    <scope>NUCLEOTIDE SEQUENCE [LARGE SCALE GENOMIC DNA]</scope>
    <source>
        <strain evidence="9 10">NSJ-43</strain>
    </source>
</reference>
<dbReference type="Gene3D" id="3.30.1360.40">
    <property type="match status" value="1"/>
</dbReference>
<dbReference type="Gene3D" id="3.90.199.10">
    <property type="entry name" value="Topoisomerase II, domain 5"/>
    <property type="match status" value="1"/>
</dbReference>
<dbReference type="Gene3D" id="1.10.268.10">
    <property type="entry name" value="Topoisomerase, domain 3"/>
    <property type="match status" value="1"/>
</dbReference>
<comment type="caution">
    <text evidence="9">The sequence shown here is derived from an EMBL/GenBank/DDBJ whole genome shotgun (WGS) entry which is preliminary data.</text>
</comment>
<dbReference type="InterPro" id="IPR013757">
    <property type="entry name" value="Topo_IIA_A_a_sf"/>
</dbReference>
<evidence type="ECO:0000256" key="1">
    <source>
        <dbReference type="ARBA" id="ARBA00000185"/>
    </source>
</evidence>
<dbReference type="Pfam" id="PF03989">
    <property type="entry name" value="DNA_gyraseA_C"/>
    <property type="match status" value="3"/>
</dbReference>
<dbReference type="RefSeq" id="WP_186837069.1">
    <property type="nucleotide sequence ID" value="NZ_JACOPD010000006.1"/>
</dbReference>
<dbReference type="InterPro" id="IPR006691">
    <property type="entry name" value="GyrA/parC_rep"/>
</dbReference>
<accession>A0ABR7G1E6</accession>
<feature type="active site" description="O-(5'-phospho-DNA)-tyrosine intermediate" evidence="7">
    <location>
        <position position="119"/>
    </location>
</feature>
<evidence type="ECO:0000256" key="3">
    <source>
        <dbReference type="ARBA" id="ARBA00012895"/>
    </source>
</evidence>
<protein>
    <recommendedName>
        <fullName evidence="3">DNA topoisomerase (ATP-hydrolyzing)</fullName>
        <ecNumber evidence="3">5.6.2.2</ecNumber>
    </recommendedName>
</protein>
<feature type="domain" description="Topo IIA-type catalytic" evidence="8">
    <location>
        <begin position="31"/>
        <end position="519"/>
    </location>
</feature>
<comment type="catalytic activity">
    <reaction evidence="1 7">
        <text>ATP-dependent breakage, passage and rejoining of double-stranded DNA.</text>
        <dbReference type="EC" id="5.6.2.2"/>
    </reaction>
</comment>
<name>A0ABR7G1E6_9FIRM</name>
<evidence type="ECO:0000313" key="9">
    <source>
        <dbReference type="EMBL" id="MBC5681267.1"/>
    </source>
</evidence>
<evidence type="ECO:0000256" key="4">
    <source>
        <dbReference type="ARBA" id="ARBA00023029"/>
    </source>
</evidence>
<evidence type="ECO:0000259" key="8">
    <source>
        <dbReference type="PROSITE" id="PS52040"/>
    </source>
</evidence>
<comment type="similarity">
    <text evidence="2">Belongs to the type II topoisomerase GyrA/ParC subunit family.</text>
</comment>
<dbReference type="InterPro" id="IPR013758">
    <property type="entry name" value="Topo_IIA_A/C_ab"/>
</dbReference>
<dbReference type="Pfam" id="PF00521">
    <property type="entry name" value="DNA_topoisoIV"/>
    <property type="match status" value="1"/>
</dbReference>
<evidence type="ECO:0000313" key="10">
    <source>
        <dbReference type="Proteomes" id="UP000628463"/>
    </source>
</evidence>
<evidence type="ECO:0000256" key="5">
    <source>
        <dbReference type="ARBA" id="ARBA00023125"/>
    </source>
</evidence>